<comment type="caution">
    <text evidence="3">The sequence shown here is derived from an EMBL/GenBank/DDBJ whole genome shotgun (WGS) entry which is preliminary data.</text>
</comment>
<organism evidence="3 4">
    <name type="scientific">Salmonirosea aquatica</name>
    <dbReference type="NCBI Taxonomy" id="2654236"/>
    <lineage>
        <taxon>Bacteria</taxon>
        <taxon>Pseudomonadati</taxon>
        <taxon>Bacteroidota</taxon>
        <taxon>Cytophagia</taxon>
        <taxon>Cytophagales</taxon>
        <taxon>Spirosomataceae</taxon>
        <taxon>Salmonirosea</taxon>
    </lineage>
</organism>
<keyword evidence="4" id="KW-1185">Reference proteome</keyword>
<dbReference type="AlphaFoldDB" id="A0A7C9BKC3"/>
<dbReference type="SUPFAM" id="SSF52402">
    <property type="entry name" value="Adenine nucleotide alpha hydrolases-like"/>
    <property type="match status" value="2"/>
</dbReference>
<comment type="similarity">
    <text evidence="1">Belongs to the universal stress protein A family.</text>
</comment>
<feature type="domain" description="UspA" evidence="2">
    <location>
        <begin position="149"/>
        <end position="273"/>
    </location>
</feature>
<dbReference type="Proteomes" id="UP000479293">
    <property type="component" value="Unassembled WGS sequence"/>
</dbReference>
<dbReference type="InterPro" id="IPR006015">
    <property type="entry name" value="Universal_stress_UspA"/>
</dbReference>
<dbReference type="EMBL" id="WHLY01000002">
    <property type="protein sequence ID" value="MPR36103.1"/>
    <property type="molecule type" value="Genomic_DNA"/>
</dbReference>
<dbReference type="PRINTS" id="PR01438">
    <property type="entry name" value="UNVRSLSTRESS"/>
</dbReference>
<dbReference type="Gene3D" id="3.40.50.12370">
    <property type="match status" value="1"/>
</dbReference>
<protein>
    <submittedName>
        <fullName evidence="3">Universal stress protein</fullName>
    </submittedName>
</protein>
<reference evidence="3 4" key="1">
    <citation type="submission" date="2019-10" db="EMBL/GenBank/DDBJ databases">
        <title>Draft Genome Sequence of Cytophagaceae sp. SJW1-29.</title>
        <authorList>
            <person name="Choi A."/>
        </authorList>
    </citation>
    <scope>NUCLEOTIDE SEQUENCE [LARGE SCALE GENOMIC DNA]</scope>
    <source>
        <strain evidence="3 4">SJW1-29</strain>
    </source>
</reference>
<evidence type="ECO:0000256" key="1">
    <source>
        <dbReference type="ARBA" id="ARBA00008791"/>
    </source>
</evidence>
<proteinExistence type="inferred from homology"/>
<dbReference type="PANTHER" id="PTHR46268:SF6">
    <property type="entry name" value="UNIVERSAL STRESS PROTEIN UP12"/>
    <property type="match status" value="1"/>
</dbReference>
<evidence type="ECO:0000313" key="3">
    <source>
        <dbReference type="EMBL" id="MPR36103.1"/>
    </source>
</evidence>
<feature type="domain" description="UspA" evidence="2">
    <location>
        <begin position="1"/>
        <end position="141"/>
    </location>
</feature>
<dbReference type="RefSeq" id="WP_152763725.1">
    <property type="nucleotide sequence ID" value="NZ_WHLY01000002.1"/>
</dbReference>
<dbReference type="CDD" id="cd00293">
    <property type="entry name" value="USP-like"/>
    <property type="match status" value="2"/>
</dbReference>
<gene>
    <name evidence="3" type="ORF">GBK04_22835</name>
</gene>
<sequence length="276" mass="30773">MKKILIPIDFSENADRTLNAAKALADKGETQLLILHAYQPPVPDLTVPSGAGMVPLPPDLEETFRKRLEEFVATAQNQGYRAEGIWSVGGIHPAVFDAIKHHRPDMVVLGRSGTGGFLDRLLGSSATHIGLDATCPVLIVPPQATPKKFKEIVYATQLEYDENEILRRAFPLFQRLGGRVSFIKINSDAQPDIQSDQQYIDQITSEFSLMPDDFVVRESDSVLQGIEDYCDEIRADLLVMSTRPRGFLEAFITNPSVTKKMIVDTHVPLLVYHMKE</sequence>
<evidence type="ECO:0000313" key="4">
    <source>
        <dbReference type="Proteomes" id="UP000479293"/>
    </source>
</evidence>
<dbReference type="PANTHER" id="PTHR46268">
    <property type="entry name" value="STRESS RESPONSE PROTEIN NHAX"/>
    <property type="match status" value="1"/>
</dbReference>
<name>A0A7C9BKC3_9BACT</name>
<evidence type="ECO:0000259" key="2">
    <source>
        <dbReference type="Pfam" id="PF00582"/>
    </source>
</evidence>
<accession>A0A7C9BKC3</accession>
<dbReference type="InterPro" id="IPR006016">
    <property type="entry name" value="UspA"/>
</dbReference>
<dbReference type="Pfam" id="PF00582">
    <property type="entry name" value="Usp"/>
    <property type="match status" value="2"/>
</dbReference>